<name>A0A9P7FW06_9AGAR</name>
<organism evidence="1 2">
    <name type="scientific">Sphagnurus paluster</name>
    <dbReference type="NCBI Taxonomy" id="117069"/>
    <lineage>
        <taxon>Eukaryota</taxon>
        <taxon>Fungi</taxon>
        <taxon>Dikarya</taxon>
        <taxon>Basidiomycota</taxon>
        <taxon>Agaricomycotina</taxon>
        <taxon>Agaricomycetes</taxon>
        <taxon>Agaricomycetidae</taxon>
        <taxon>Agaricales</taxon>
        <taxon>Tricholomatineae</taxon>
        <taxon>Lyophyllaceae</taxon>
        <taxon>Sphagnurus</taxon>
    </lineage>
</organism>
<dbReference type="Proteomes" id="UP000717328">
    <property type="component" value="Unassembled WGS sequence"/>
</dbReference>
<reference evidence="1" key="1">
    <citation type="submission" date="2021-02" db="EMBL/GenBank/DDBJ databases">
        <authorList>
            <person name="Nieuwenhuis M."/>
            <person name="Van De Peppel L.J.J."/>
        </authorList>
    </citation>
    <scope>NUCLEOTIDE SEQUENCE</scope>
    <source>
        <strain evidence="1">D49</strain>
    </source>
</reference>
<reference evidence="1" key="2">
    <citation type="submission" date="2021-10" db="EMBL/GenBank/DDBJ databases">
        <title>Phylogenomics reveals ancestral predisposition of the termite-cultivated fungus Termitomyces towards a domesticated lifestyle.</title>
        <authorList>
            <person name="Auxier B."/>
            <person name="Grum-Grzhimaylo A."/>
            <person name="Cardenas M.E."/>
            <person name="Lodge J.D."/>
            <person name="Laessoe T."/>
            <person name="Pedersen O."/>
            <person name="Smith M.E."/>
            <person name="Kuyper T.W."/>
            <person name="Franco-Molano E.A."/>
            <person name="Baroni T.J."/>
            <person name="Aanen D.K."/>
        </authorList>
    </citation>
    <scope>NUCLEOTIDE SEQUENCE</scope>
    <source>
        <strain evidence="1">D49</strain>
    </source>
</reference>
<accession>A0A9P7FW06</accession>
<keyword evidence="2" id="KW-1185">Reference proteome</keyword>
<protein>
    <submittedName>
        <fullName evidence="1">Uncharacterized protein</fullName>
    </submittedName>
</protein>
<dbReference type="EMBL" id="JABCKI010005723">
    <property type="protein sequence ID" value="KAG5639384.1"/>
    <property type="molecule type" value="Genomic_DNA"/>
</dbReference>
<evidence type="ECO:0000313" key="2">
    <source>
        <dbReference type="Proteomes" id="UP000717328"/>
    </source>
</evidence>
<dbReference type="OrthoDB" id="660555at2759"/>
<sequence length="105" mass="11374">MDGPLLLTRVVRKAMVSFEAINAQGDASTVQVDCLAPELTPRSLVGILCNDLLVLCRDPSDGQDPTSHVDLWAVLRMQTLPQPASIVHGNGKPSHHAHIDFLDLL</sequence>
<gene>
    <name evidence="1" type="ORF">H0H81_003528</name>
</gene>
<evidence type="ECO:0000313" key="1">
    <source>
        <dbReference type="EMBL" id="KAG5639384.1"/>
    </source>
</evidence>
<dbReference type="AlphaFoldDB" id="A0A9P7FW06"/>
<proteinExistence type="predicted"/>
<comment type="caution">
    <text evidence="1">The sequence shown here is derived from an EMBL/GenBank/DDBJ whole genome shotgun (WGS) entry which is preliminary data.</text>
</comment>